<dbReference type="InterPro" id="IPR036397">
    <property type="entry name" value="RNaseH_sf"/>
</dbReference>
<keyword evidence="6 11" id="KW-0540">Nuclease</keyword>
<dbReference type="GO" id="GO:0003723">
    <property type="term" value="F:RNA binding"/>
    <property type="evidence" value="ECO:0007669"/>
    <property type="project" value="UniProtKB-UniRule"/>
</dbReference>
<accession>A0A2H0U6T8</accession>
<dbReference type="GO" id="GO:0032299">
    <property type="term" value="C:ribonuclease H2 complex"/>
    <property type="evidence" value="ECO:0007669"/>
    <property type="project" value="TreeGrafter"/>
</dbReference>
<gene>
    <name evidence="14" type="ORF">COU20_04135</name>
</gene>
<comment type="cofactor">
    <cofactor evidence="11">
        <name>Mn(2+)</name>
        <dbReference type="ChEBI" id="CHEBI:29035"/>
    </cofactor>
    <cofactor evidence="11">
        <name>Mg(2+)</name>
        <dbReference type="ChEBI" id="CHEBI:18420"/>
    </cofactor>
    <text evidence="11">Manganese or magnesium. Binds 1 divalent metal ion per monomer in the absence of substrate. May bind a second metal ion after substrate binding.</text>
</comment>
<protein>
    <recommendedName>
        <fullName evidence="12">Ribonuclease</fullName>
        <ecNumber evidence="12">3.1.26.4</ecNumber>
    </recommendedName>
</protein>
<dbReference type="PANTHER" id="PTHR10954">
    <property type="entry name" value="RIBONUCLEASE H2 SUBUNIT A"/>
    <property type="match status" value="1"/>
</dbReference>
<evidence type="ECO:0000256" key="9">
    <source>
        <dbReference type="ARBA" id="ARBA00022801"/>
    </source>
</evidence>
<evidence type="ECO:0000259" key="13">
    <source>
        <dbReference type="PROSITE" id="PS51975"/>
    </source>
</evidence>
<evidence type="ECO:0000313" key="14">
    <source>
        <dbReference type="EMBL" id="PIR82127.1"/>
    </source>
</evidence>
<evidence type="ECO:0000256" key="11">
    <source>
        <dbReference type="PROSITE-ProRule" id="PRU01319"/>
    </source>
</evidence>
<keyword evidence="10" id="KW-0464">Manganese</keyword>
<dbReference type="Pfam" id="PF01351">
    <property type="entry name" value="RNase_HII"/>
    <property type="match status" value="1"/>
</dbReference>
<evidence type="ECO:0000256" key="3">
    <source>
        <dbReference type="ARBA" id="ARBA00004496"/>
    </source>
</evidence>
<comment type="function">
    <text evidence="2 12">Endonuclease that specifically degrades the RNA of RNA-DNA hybrids.</text>
</comment>
<dbReference type="InterPro" id="IPR012337">
    <property type="entry name" value="RNaseH-like_sf"/>
</dbReference>
<evidence type="ECO:0000313" key="15">
    <source>
        <dbReference type="Proteomes" id="UP000231379"/>
    </source>
</evidence>
<dbReference type="GO" id="GO:0004523">
    <property type="term" value="F:RNA-DNA hybrid ribonuclease activity"/>
    <property type="evidence" value="ECO:0007669"/>
    <property type="project" value="UniProtKB-UniRule"/>
</dbReference>
<dbReference type="GO" id="GO:0043137">
    <property type="term" value="P:DNA replication, removal of RNA primer"/>
    <property type="evidence" value="ECO:0007669"/>
    <property type="project" value="TreeGrafter"/>
</dbReference>
<dbReference type="EC" id="3.1.26.4" evidence="12"/>
<keyword evidence="7 11" id="KW-0479">Metal-binding</keyword>
<organism evidence="14 15">
    <name type="scientific">Candidatus Kaiserbacteria bacterium CG10_big_fil_rev_8_21_14_0_10_59_10</name>
    <dbReference type="NCBI Taxonomy" id="1974612"/>
    <lineage>
        <taxon>Bacteria</taxon>
        <taxon>Candidatus Kaiseribacteriota</taxon>
    </lineage>
</organism>
<evidence type="ECO:0000256" key="2">
    <source>
        <dbReference type="ARBA" id="ARBA00004065"/>
    </source>
</evidence>
<dbReference type="PANTHER" id="PTHR10954:SF23">
    <property type="entry name" value="RIBONUCLEASE"/>
    <property type="match status" value="1"/>
</dbReference>
<evidence type="ECO:0000256" key="5">
    <source>
        <dbReference type="ARBA" id="ARBA00022490"/>
    </source>
</evidence>
<evidence type="ECO:0000256" key="1">
    <source>
        <dbReference type="ARBA" id="ARBA00000077"/>
    </source>
</evidence>
<evidence type="ECO:0000256" key="4">
    <source>
        <dbReference type="ARBA" id="ARBA00008378"/>
    </source>
</evidence>
<keyword evidence="5" id="KW-0963">Cytoplasm</keyword>
<evidence type="ECO:0000256" key="7">
    <source>
        <dbReference type="ARBA" id="ARBA00022723"/>
    </source>
</evidence>
<evidence type="ECO:0000256" key="10">
    <source>
        <dbReference type="ARBA" id="ARBA00023211"/>
    </source>
</evidence>
<evidence type="ECO:0000256" key="6">
    <source>
        <dbReference type="ARBA" id="ARBA00022722"/>
    </source>
</evidence>
<dbReference type="InterPro" id="IPR001352">
    <property type="entry name" value="RNase_HII/HIII"/>
</dbReference>
<dbReference type="NCBIfam" id="NF000595">
    <property type="entry name" value="PRK00015.1-3"/>
    <property type="match status" value="1"/>
</dbReference>
<keyword evidence="9 11" id="KW-0378">Hydrolase</keyword>
<evidence type="ECO:0000256" key="8">
    <source>
        <dbReference type="ARBA" id="ARBA00022759"/>
    </source>
</evidence>
<feature type="binding site" evidence="11">
    <location>
        <position position="109"/>
    </location>
    <ligand>
        <name>a divalent metal cation</name>
        <dbReference type="ChEBI" id="CHEBI:60240"/>
    </ligand>
</feature>
<dbReference type="InterPro" id="IPR024567">
    <property type="entry name" value="RNase_HII/HIII_dom"/>
</dbReference>
<dbReference type="GO" id="GO:0046872">
    <property type="term" value="F:metal ion binding"/>
    <property type="evidence" value="ECO:0007669"/>
    <property type="project" value="UniProtKB-KW"/>
</dbReference>
<dbReference type="AlphaFoldDB" id="A0A2H0U6T8"/>
<dbReference type="Proteomes" id="UP000231379">
    <property type="component" value="Unassembled WGS sequence"/>
</dbReference>
<dbReference type="Gene3D" id="3.30.420.10">
    <property type="entry name" value="Ribonuclease H-like superfamily/Ribonuclease H"/>
    <property type="match status" value="1"/>
</dbReference>
<dbReference type="GO" id="GO:0005737">
    <property type="term" value="C:cytoplasm"/>
    <property type="evidence" value="ECO:0007669"/>
    <property type="project" value="UniProtKB-SubCell"/>
</dbReference>
<sequence length="213" mass="23526">MKFLIGIDEAGRGPLAGPVAVAAVMVPKYFDWRQVEGARDSKQMSQQARERVYRRMRALERLGALRTAVSFSPASVIDSHGIAHAIRSALEQSMAKLNADPAECDVRLDGLLSAPAQFGVQRTIVGGDDSEPVISLASIAAKVRRDRFMVRLARAHPAYGFEQHKGYGTVMHREAIRREGFCSEHRTTFCTRLFGIEPEPEIFAALQSDEISV</sequence>
<feature type="domain" description="RNase H type-2" evidence="13">
    <location>
        <begin position="2"/>
        <end position="201"/>
    </location>
</feature>
<dbReference type="GO" id="GO:0006298">
    <property type="term" value="P:mismatch repair"/>
    <property type="evidence" value="ECO:0007669"/>
    <property type="project" value="TreeGrafter"/>
</dbReference>
<reference evidence="15" key="1">
    <citation type="submission" date="2017-09" db="EMBL/GenBank/DDBJ databases">
        <title>Depth-based differentiation of microbial function through sediment-hosted aquifers and enrichment of novel symbionts in the deep terrestrial subsurface.</title>
        <authorList>
            <person name="Probst A.J."/>
            <person name="Ladd B."/>
            <person name="Jarett J.K."/>
            <person name="Geller-Mcgrath D.E."/>
            <person name="Sieber C.M.K."/>
            <person name="Emerson J.B."/>
            <person name="Anantharaman K."/>
            <person name="Thomas B.C."/>
            <person name="Malmstrom R."/>
            <person name="Stieglmeier M."/>
            <person name="Klingl A."/>
            <person name="Woyke T."/>
            <person name="Ryan C.M."/>
            <person name="Banfield J.F."/>
        </authorList>
    </citation>
    <scope>NUCLEOTIDE SEQUENCE [LARGE SCALE GENOMIC DNA]</scope>
</reference>
<dbReference type="EMBL" id="PFBM01000024">
    <property type="protein sequence ID" value="PIR82127.1"/>
    <property type="molecule type" value="Genomic_DNA"/>
</dbReference>
<comment type="caution">
    <text evidence="14">The sequence shown here is derived from an EMBL/GenBank/DDBJ whole genome shotgun (WGS) entry which is preliminary data.</text>
</comment>
<feature type="binding site" evidence="11">
    <location>
        <position position="9"/>
    </location>
    <ligand>
        <name>a divalent metal cation</name>
        <dbReference type="ChEBI" id="CHEBI:60240"/>
    </ligand>
</feature>
<evidence type="ECO:0000256" key="12">
    <source>
        <dbReference type="RuleBase" id="RU003515"/>
    </source>
</evidence>
<dbReference type="SUPFAM" id="SSF53098">
    <property type="entry name" value="Ribonuclease H-like"/>
    <property type="match status" value="1"/>
</dbReference>
<proteinExistence type="inferred from homology"/>
<feature type="binding site" evidence="11">
    <location>
        <position position="8"/>
    </location>
    <ligand>
        <name>a divalent metal cation</name>
        <dbReference type="ChEBI" id="CHEBI:60240"/>
    </ligand>
</feature>
<comment type="catalytic activity">
    <reaction evidence="1 11 12">
        <text>Endonucleolytic cleavage to 5'-phosphomonoester.</text>
        <dbReference type="EC" id="3.1.26.4"/>
    </reaction>
</comment>
<comment type="similarity">
    <text evidence="4">Belongs to the RNase HII family. RnhC subfamily.</text>
</comment>
<keyword evidence="8 11" id="KW-0255">Endonuclease</keyword>
<name>A0A2H0U6T8_9BACT</name>
<comment type="subcellular location">
    <subcellularLocation>
        <location evidence="3">Cytoplasm</location>
    </subcellularLocation>
</comment>
<dbReference type="CDD" id="cd07182">
    <property type="entry name" value="RNase_HII_bacteria_HII_like"/>
    <property type="match status" value="1"/>
</dbReference>
<dbReference type="InterPro" id="IPR022898">
    <property type="entry name" value="RNase_HII"/>
</dbReference>
<dbReference type="PROSITE" id="PS51975">
    <property type="entry name" value="RNASE_H_2"/>
    <property type="match status" value="1"/>
</dbReference>